<dbReference type="Gene3D" id="3.60.10.10">
    <property type="entry name" value="Endonuclease/exonuclease/phosphatase"/>
    <property type="match status" value="1"/>
</dbReference>
<dbReference type="CDD" id="cd01650">
    <property type="entry name" value="RT_nLTR_like"/>
    <property type="match status" value="1"/>
</dbReference>
<comment type="caution">
    <text evidence="2">The sequence shown here is derived from an EMBL/GenBank/DDBJ whole genome shotgun (WGS) entry which is preliminary data.</text>
</comment>
<evidence type="ECO:0000313" key="3">
    <source>
        <dbReference type="Proteomes" id="UP000235965"/>
    </source>
</evidence>
<dbReference type="PANTHER" id="PTHR36688:SF2">
    <property type="entry name" value="ENDONUCLEASE_EXONUCLEASE_PHOSPHATASE DOMAIN-CONTAINING PROTEIN"/>
    <property type="match status" value="1"/>
</dbReference>
<dbReference type="Pfam" id="PF00078">
    <property type="entry name" value="RVT_1"/>
    <property type="match status" value="1"/>
</dbReference>
<dbReference type="AlphaFoldDB" id="A0A2J7PP17"/>
<accession>A0A2J7PP17</accession>
<dbReference type="SUPFAM" id="SSF56672">
    <property type="entry name" value="DNA/RNA polymerases"/>
    <property type="match status" value="1"/>
</dbReference>
<gene>
    <name evidence="2" type="ORF">B7P43_G03331</name>
</gene>
<dbReference type="Pfam" id="PF14529">
    <property type="entry name" value="Exo_endo_phos_2"/>
    <property type="match status" value="1"/>
</dbReference>
<name>A0A2J7PP17_9NEOP</name>
<evidence type="ECO:0000313" key="2">
    <source>
        <dbReference type="EMBL" id="PNF18085.1"/>
    </source>
</evidence>
<dbReference type="PANTHER" id="PTHR36688">
    <property type="entry name" value="ENDO/EXONUCLEASE/PHOSPHATASE DOMAIN-CONTAINING PROTEIN"/>
    <property type="match status" value="1"/>
</dbReference>
<dbReference type="InterPro" id="IPR043502">
    <property type="entry name" value="DNA/RNA_pol_sf"/>
</dbReference>
<feature type="domain" description="Reverse transcriptase" evidence="1">
    <location>
        <begin position="433"/>
        <end position="707"/>
    </location>
</feature>
<dbReference type="InterPro" id="IPR005135">
    <property type="entry name" value="Endo/exonuclease/phosphatase"/>
</dbReference>
<dbReference type="Proteomes" id="UP000235965">
    <property type="component" value="Unassembled WGS sequence"/>
</dbReference>
<proteinExistence type="predicted"/>
<dbReference type="EMBL" id="NEVH01023280">
    <property type="protein sequence ID" value="PNF18085.1"/>
    <property type="molecule type" value="Genomic_DNA"/>
</dbReference>
<protein>
    <recommendedName>
        <fullName evidence="1">Reverse transcriptase domain-containing protein</fullName>
    </recommendedName>
</protein>
<dbReference type="InterPro" id="IPR036691">
    <property type="entry name" value="Endo/exonu/phosph_ase_sf"/>
</dbReference>
<dbReference type="InterPro" id="IPR000477">
    <property type="entry name" value="RT_dom"/>
</dbReference>
<evidence type="ECO:0000259" key="1">
    <source>
        <dbReference type="PROSITE" id="PS50878"/>
    </source>
</evidence>
<dbReference type="SUPFAM" id="SSF56219">
    <property type="entry name" value="DNase I-like"/>
    <property type="match status" value="1"/>
</dbReference>
<organism evidence="2 3">
    <name type="scientific">Cryptotermes secundus</name>
    <dbReference type="NCBI Taxonomy" id="105785"/>
    <lineage>
        <taxon>Eukaryota</taxon>
        <taxon>Metazoa</taxon>
        <taxon>Ecdysozoa</taxon>
        <taxon>Arthropoda</taxon>
        <taxon>Hexapoda</taxon>
        <taxon>Insecta</taxon>
        <taxon>Pterygota</taxon>
        <taxon>Neoptera</taxon>
        <taxon>Polyneoptera</taxon>
        <taxon>Dictyoptera</taxon>
        <taxon>Blattodea</taxon>
        <taxon>Blattoidea</taxon>
        <taxon>Termitoidae</taxon>
        <taxon>Kalotermitidae</taxon>
        <taxon>Cryptotermitinae</taxon>
        <taxon>Cryptotermes</taxon>
    </lineage>
</organism>
<sequence>MKFNCPNYYTYRSDRQDRPGGGTAILIRKGIKHSEIALPKLEHMEATAIQLHINSELITLVSIYNPPGKIVERDIDLLIQTSNKVILAGDFNSKHSTWNSRNDNSAGRALLSHYNKNEYLIAAPHSPTHIPDRNPDGADVLDFAILNNILSHHTVKTLGFLSHSDHRPVLLTLRGPVQSDERKSIYVYKEANWEHFRSCVHNNLNSKLLSHNPTADQIDKAVSHFTDVVHTAIQKSIPVRTRNSRCMQISPSTRLLIQERNKLRTLWQRTHNIALRPRINSLKQQIDKAIKNQLCNNWHHALQRLDTSNIQDTWRITKHLTNDYSNIPPLSLNNKSAVTQQEKVNLFADTLQEIFTTNPDRNPQFSKTTEHTVISFLNQSPTPLIRKTNSHEIDWLIQHLKSRKAAGPDGIQNIVLKNLSKMALRSLATIYNSCITISYFPDHWKLAKIIMLPKPNKDHSSPLNYRPISLLNSLAKLFEKVLLKRLHFILKKLNLIREDQYGFKKGHSTTHALLRLIERITHGFNNNKLTIAVFLDIERAFDKVWITGLISKLIKAGIPAHFIHMLHSYLHNRSFTVVYGNSESSRRPIQAGVPQGSLLGPTLFNIYINDLPCIENDNNVAVSMYADDTCVTARSGNTQLALRKLNDAIKILQPWFSKWRIKINTNKCSTTLFSKRRSHFRVAPSPLKIFHTNINWTNQINYLGVILDSKLIYRAHINRSLCKANHRHRQLYPILNKSSPININLALTIY</sequence>
<dbReference type="PROSITE" id="PS50878">
    <property type="entry name" value="RT_POL"/>
    <property type="match status" value="1"/>
</dbReference>
<dbReference type="STRING" id="105785.A0A2J7PP17"/>
<dbReference type="GO" id="GO:0071897">
    <property type="term" value="P:DNA biosynthetic process"/>
    <property type="evidence" value="ECO:0007669"/>
    <property type="project" value="UniProtKB-ARBA"/>
</dbReference>
<keyword evidence="3" id="KW-1185">Reference proteome</keyword>
<dbReference type="GO" id="GO:0003824">
    <property type="term" value="F:catalytic activity"/>
    <property type="evidence" value="ECO:0007669"/>
    <property type="project" value="InterPro"/>
</dbReference>
<reference evidence="2 3" key="1">
    <citation type="submission" date="2017-12" db="EMBL/GenBank/DDBJ databases">
        <title>Hemimetabolous genomes reveal molecular basis of termite eusociality.</title>
        <authorList>
            <person name="Harrison M.C."/>
            <person name="Jongepier E."/>
            <person name="Robertson H.M."/>
            <person name="Arning N."/>
            <person name="Bitard-Feildel T."/>
            <person name="Chao H."/>
            <person name="Childers C.P."/>
            <person name="Dinh H."/>
            <person name="Doddapaneni H."/>
            <person name="Dugan S."/>
            <person name="Gowin J."/>
            <person name="Greiner C."/>
            <person name="Han Y."/>
            <person name="Hu H."/>
            <person name="Hughes D.S.T."/>
            <person name="Huylmans A.-K."/>
            <person name="Kemena C."/>
            <person name="Kremer L.P.M."/>
            <person name="Lee S.L."/>
            <person name="Lopez-Ezquerra A."/>
            <person name="Mallet L."/>
            <person name="Monroy-Kuhn J.M."/>
            <person name="Moser A."/>
            <person name="Murali S.C."/>
            <person name="Muzny D.M."/>
            <person name="Otani S."/>
            <person name="Piulachs M.-D."/>
            <person name="Poelchau M."/>
            <person name="Qu J."/>
            <person name="Schaub F."/>
            <person name="Wada-Katsumata A."/>
            <person name="Worley K.C."/>
            <person name="Xie Q."/>
            <person name="Ylla G."/>
            <person name="Poulsen M."/>
            <person name="Gibbs R.A."/>
            <person name="Schal C."/>
            <person name="Richards S."/>
            <person name="Belles X."/>
            <person name="Korb J."/>
            <person name="Bornberg-Bauer E."/>
        </authorList>
    </citation>
    <scope>NUCLEOTIDE SEQUENCE [LARGE SCALE GENOMIC DNA]</scope>
    <source>
        <tissue evidence="2">Whole body</tissue>
    </source>
</reference>
<dbReference type="InParanoid" id="A0A2J7PP17"/>
<dbReference type="InterPro" id="IPR052560">
    <property type="entry name" value="RdDP_mobile_element"/>
</dbReference>